<evidence type="ECO:0000313" key="2">
    <source>
        <dbReference type="Proteomes" id="UP000886501"/>
    </source>
</evidence>
<evidence type="ECO:0000313" key="1">
    <source>
        <dbReference type="EMBL" id="KAF9648984.1"/>
    </source>
</evidence>
<protein>
    <submittedName>
        <fullName evidence="1">Uncharacterized protein</fullName>
    </submittedName>
</protein>
<accession>A0ACB6ZHK6</accession>
<sequence length="748" mass="80875">MRRPLLLWSVFASCAFLVLGGDSAWNGHTSNANNGVPSSGTLLFTPFYVPPGAKAYDSASPLVLYTGAWTESFSSAYVENTLHSSSRKGSSVFFSFTGTGIEWFGNTGVRHGIANVYVDGVFVRTVDTWNEVSRRQQRLFWQYGLAHGRHNIKIVNSGRRRRGSRGYLIDVDAFVVTNPDEMTIAQRDSHPRSKPTTRQNSGWTLTQTGSTGVNAMQLAIISDSHALIVDKVEHNPLEINGHPAWGALYNLRTHSVKPLSMQSNSFCAGGSFLGNGTMLNVGGNPVVEDFTSATDFGDVNGIQAVRLFHPCDSEDVGGCDIFDNPSQIHLASPRWYNTVVRISDGSVMILGGSTKGGWMNNATVNNPTIEYYPPKSISNPGIPIHSPFLASTLNSNLFPAAFSISNGYVFVAANNDVMLYDWQANYERQLPPIPNGVRVTYPLSGTVLLLPLSPETEYTSEILVCGGSTIDDTRPSWDISSQEPASTQCSRIVLTDEGISRGWEVEYMPQARVMPDAVLLPTGQVVIVNGAETGIAGYGNVRSQVGCSNADRPTLTPVLYDPRAPIGQRFLSEGMPTSEIPRMYHSVATLTPNGDIMIAGSNPNLDRSAATFGTEYRVEWLKPPYMSQERPVILGVNGDEKRLGFGQQVTMKVRPVAGSSLRGRHVQVSLMDLGFVTHGVHANSRLVYLVNSVVADDGITVSGPPNGRIYPPGPGWVYVVVDGVPSAGVKVMVGDGEGPPLDEAAISR</sequence>
<reference evidence="1" key="2">
    <citation type="journal article" date="2020" name="Nat. Commun.">
        <title>Large-scale genome sequencing of mycorrhizal fungi provides insights into the early evolution of symbiotic traits.</title>
        <authorList>
            <person name="Miyauchi S."/>
            <person name="Kiss E."/>
            <person name="Kuo A."/>
            <person name="Drula E."/>
            <person name="Kohler A."/>
            <person name="Sanchez-Garcia M."/>
            <person name="Morin E."/>
            <person name="Andreopoulos B."/>
            <person name="Barry K.W."/>
            <person name="Bonito G."/>
            <person name="Buee M."/>
            <person name="Carver A."/>
            <person name="Chen C."/>
            <person name="Cichocki N."/>
            <person name="Clum A."/>
            <person name="Culley D."/>
            <person name="Crous P.W."/>
            <person name="Fauchery L."/>
            <person name="Girlanda M."/>
            <person name="Hayes R.D."/>
            <person name="Keri Z."/>
            <person name="LaButti K."/>
            <person name="Lipzen A."/>
            <person name="Lombard V."/>
            <person name="Magnuson J."/>
            <person name="Maillard F."/>
            <person name="Murat C."/>
            <person name="Nolan M."/>
            <person name="Ohm R.A."/>
            <person name="Pangilinan J."/>
            <person name="Pereira M.F."/>
            <person name="Perotto S."/>
            <person name="Peter M."/>
            <person name="Pfister S."/>
            <person name="Riley R."/>
            <person name="Sitrit Y."/>
            <person name="Stielow J.B."/>
            <person name="Szollosi G."/>
            <person name="Zifcakova L."/>
            <person name="Stursova M."/>
            <person name="Spatafora J.W."/>
            <person name="Tedersoo L."/>
            <person name="Vaario L.M."/>
            <person name="Yamada A."/>
            <person name="Yan M."/>
            <person name="Wang P."/>
            <person name="Xu J."/>
            <person name="Bruns T."/>
            <person name="Baldrian P."/>
            <person name="Vilgalys R."/>
            <person name="Dunand C."/>
            <person name="Henrissat B."/>
            <person name="Grigoriev I.V."/>
            <person name="Hibbett D."/>
            <person name="Nagy L.G."/>
            <person name="Martin F.M."/>
        </authorList>
    </citation>
    <scope>NUCLEOTIDE SEQUENCE</scope>
    <source>
        <strain evidence="1">P2</strain>
    </source>
</reference>
<keyword evidence="2" id="KW-1185">Reference proteome</keyword>
<dbReference type="Proteomes" id="UP000886501">
    <property type="component" value="Unassembled WGS sequence"/>
</dbReference>
<comment type="caution">
    <text evidence="1">The sequence shown here is derived from an EMBL/GenBank/DDBJ whole genome shotgun (WGS) entry which is preliminary data.</text>
</comment>
<gene>
    <name evidence="1" type="ORF">BDM02DRAFT_3114493</name>
</gene>
<reference evidence="1" key="1">
    <citation type="submission" date="2019-10" db="EMBL/GenBank/DDBJ databases">
        <authorList>
            <consortium name="DOE Joint Genome Institute"/>
            <person name="Kuo A."/>
            <person name="Miyauchi S."/>
            <person name="Kiss E."/>
            <person name="Drula E."/>
            <person name="Kohler A."/>
            <person name="Sanchez-Garcia M."/>
            <person name="Andreopoulos B."/>
            <person name="Barry K.W."/>
            <person name="Bonito G."/>
            <person name="Buee M."/>
            <person name="Carver A."/>
            <person name="Chen C."/>
            <person name="Cichocki N."/>
            <person name="Clum A."/>
            <person name="Culley D."/>
            <person name="Crous P.W."/>
            <person name="Fauchery L."/>
            <person name="Girlanda M."/>
            <person name="Hayes R."/>
            <person name="Keri Z."/>
            <person name="Labutti K."/>
            <person name="Lipzen A."/>
            <person name="Lombard V."/>
            <person name="Magnuson J."/>
            <person name="Maillard F."/>
            <person name="Morin E."/>
            <person name="Murat C."/>
            <person name="Nolan M."/>
            <person name="Ohm R."/>
            <person name="Pangilinan J."/>
            <person name="Pereira M."/>
            <person name="Perotto S."/>
            <person name="Peter M."/>
            <person name="Riley R."/>
            <person name="Sitrit Y."/>
            <person name="Stielow B."/>
            <person name="Szollosi G."/>
            <person name="Zifcakova L."/>
            <person name="Stursova M."/>
            <person name="Spatafora J.W."/>
            <person name="Tedersoo L."/>
            <person name="Vaario L.-M."/>
            <person name="Yamada A."/>
            <person name="Yan M."/>
            <person name="Wang P."/>
            <person name="Xu J."/>
            <person name="Bruns T."/>
            <person name="Baldrian P."/>
            <person name="Vilgalys R."/>
            <person name="Henrissat B."/>
            <person name="Grigoriev I.V."/>
            <person name="Hibbett D."/>
            <person name="Nagy L.G."/>
            <person name="Martin F.M."/>
        </authorList>
    </citation>
    <scope>NUCLEOTIDE SEQUENCE</scope>
    <source>
        <strain evidence="1">P2</strain>
    </source>
</reference>
<proteinExistence type="predicted"/>
<dbReference type="EMBL" id="MU118004">
    <property type="protein sequence ID" value="KAF9648984.1"/>
    <property type="molecule type" value="Genomic_DNA"/>
</dbReference>
<name>A0ACB6ZHK6_THEGA</name>
<organism evidence="1 2">
    <name type="scientific">Thelephora ganbajun</name>
    <name type="common">Ganba fungus</name>
    <dbReference type="NCBI Taxonomy" id="370292"/>
    <lineage>
        <taxon>Eukaryota</taxon>
        <taxon>Fungi</taxon>
        <taxon>Dikarya</taxon>
        <taxon>Basidiomycota</taxon>
        <taxon>Agaricomycotina</taxon>
        <taxon>Agaricomycetes</taxon>
        <taxon>Thelephorales</taxon>
        <taxon>Thelephoraceae</taxon>
        <taxon>Thelephora</taxon>
    </lineage>
</organism>